<dbReference type="Gene3D" id="1.10.30.50">
    <property type="match status" value="1"/>
</dbReference>
<dbReference type="Proteomes" id="UP000317572">
    <property type="component" value="Chromosome"/>
</dbReference>
<proteinExistence type="predicted"/>
<reference evidence="1 2" key="1">
    <citation type="submission" date="2018-11" db="EMBL/GenBank/DDBJ databases">
        <title>The first complete genome of Serratia liquefaciens isolated from metalophyte plant revel distinctness adaptive mechanisms in an extreme habitat.</title>
        <authorList>
            <person name="Caneschi W.L."/>
            <person name="Sanchez A.B."/>
            <person name="Felestrino E.B."/>
            <person name="Assis R.A.B."/>
            <person name="Lemes C.G.C."/>
            <person name="Cordeiro I.F."/>
            <person name="Fonseca N.P."/>
            <person name="Villa M."/>
            <person name="Vieira I.T."/>
            <person name="Moraes L.A."/>
            <person name="Kamino L.H.Y."/>
            <person name="do Carmo F."/>
            <person name="Garcia C.M."/>
            <person name="Almeida N.F."/>
            <person name="Silva R.S."/>
            <person name="Ferro J.A."/>
            <person name="Ferro M.I.T."/>
            <person name="Varani A.M."/>
            <person name="Ferreira R.M."/>
            <person name="dos Santos V.L."/>
            <person name="Silva U.C."/>
            <person name="Setubal J.C."/>
            <person name="Moreira L.M."/>
        </authorList>
    </citation>
    <scope>NUCLEOTIDE SEQUENCE [LARGE SCALE GENOMIC DNA]</scope>
    <source>
        <strain evidence="1 2">FG3</strain>
    </source>
</reference>
<accession>A0A515D045</accession>
<sequence>MRWICKDEIEECLTQAWKDMADQANAELIAAPDEEARKAILKRVASSNIWREFYKLLPEPLKRKCWYCEAEEIRSDMPVDHFRPKNKVEDDKQHDGYWWLAFDWQNYRCACTFCNSRRVFDDTEGGKACRFPLENPDERAFAPADQNKLNNERPYFLDPFNPDDEKLLWFDNDGLPLAKSSATVEQQTKVQNSIEIFHLHESRIVRARNIVRLEVERQVRKIKTNDNVQEAKAKLRRMVRDTEKLSRAAVVYLRAHRELPEVKDILNLD</sequence>
<dbReference type="InterPro" id="IPR003615">
    <property type="entry name" value="HNH_nuc"/>
</dbReference>
<dbReference type="EMBL" id="CP033893">
    <property type="protein sequence ID" value="QDL33756.1"/>
    <property type="molecule type" value="Genomic_DNA"/>
</dbReference>
<gene>
    <name evidence="1" type="ORF">EGO53_19005</name>
</gene>
<organism evidence="1 2">
    <name type="scientific">Serratia liquefaciens</name>
    <dbReference type="NCBI Taxonomy" id="614"/>
    <lineage>
        <taxon>Bacteria</taxon>
        <taxon>Pseudomonadati</taxon>
        <taxon>Pseudomonadota</taxon>
        <taxon>Gammaproteobacteria</taxon>
        <taxon>Enterobacterales</taxon>
        <taxon>Yersiniaceae</taxon>
        <taxon>Serratia</taxon>
    </lineage>
</organism>
<protein>
    <recommendedName>
        <fullName evidence="3">TIGR02646 family protein</fullName>
    </recommendedName>
</protein>
<evidence type="ECO:0000313" key="2">
    <source>
        <dbReference type="Proteomes" id="UP000317572"/>
    </source>
</evidence>
<evidence type="ECO:0008006" key="3">
    <source>
        <dbReference type="Google" id="ProtNLM"/>
    </source>
</evidence>
<dbReference type="RefSeq" id="WP_142815859.1">
    <property type="nucleotide sequence ID" value="NZ_CP033893.1"/>
</dbReference>
<dbReference type="AlphaFoldDB" id="A0A515D045"/>
<name>A0A515D045_SERLI</name>
<dbReference type="CDD" id="cd00085">
    <property type="entry name" value="HNHc"/>
    <property type="match status" value="1"/>
</dbReference>
<evidence type="ECO:0000313" key="1">
    <source>
        <dbReference type="EMBL" id="QDL33756.1"/>
    </source>
</evidence>